<sequence length="163" mass="18664">MNTLHPTERIDIMFIETTDPSCIMLVWSAEGDQVLPASFLTVKLCNGQYIENSYLEEGGIPVNGEADPFYKSAHWIASIPASKVDYYRKIVRLSLPHLRDWSVNVLLDPLRREGFINKEQAKDVERKLMAIMASNQEVVVKKAEEKNKKNKKKKEEEEGNQKA</sequence>
<accession>A0ABR4I463</accession>
<gene>
    <name evidence="2" type="ORF">BJX63DRAFT_426993</name>
</gene>
<keyword evidence="3" id="KW-1185">Reference proteome</keyword>
<comment type="caution">
    <text evidence="2">The sequence shown here is derived from an EMBL/GenBank/DDBJ whole genome shotgun (WGS) entry which is preliminary data.</text>
</comment>
<dbReference type="EMBL" id="JBFXLT010000002">
    <property type="protein sequence ID" value="KAL2822422.1"/>
    <property type="molecule type" value="Genomic_DNA"/>
</dbReference>
<feature type="region of interest" description="Disordered" evidence="1">
    <location>
        <begin position="141"/>
        <end position="163"/>
    </location>
</feature>
<protein>
    <submittedName>
        <fullName evidence="2">Uncharacterized protein</fullName>
    </submittedName>
</protein>
<proteinExistence type="predicted"/>
<organism evidence="2 3">
    <name type="scientific">Aspergillus granulosus</name>
    <dbReference type="NCBI Taxonomy" id="176169"/>
    <lineage>
        <taxon>Eukaryota</taxon>
        <taxon>Fungi</taxon>
        <taxon>Dikarya</taxon>
        <taxon>Ascomycota</taxon>
        <taxon>Pezizomycotina</taxon>
        <taxon>Eurotiomycetes</taxon>
        <taxon>Eurotiomycetidae</taxon>
        <taxon>Eurotiales</taxon>
        <taxon>Aspergillaceae</taxon>
        <taxon>Aspergillus</taxon>
        <taxon>Aspergillus subgen. Nidulantes</taxon>
    </lineage>
</organism>
<name>A0ABR4I463_9EURO</name>
<dbReference type="Proteomes" id="UP001610334">
    <property type="component" value="Unassembled WGS sequence"/>
</dbReference>
<evidence type="ECO:0000313" key="3">
    <source>
        <dbReference type="Proteomes" id="UP001610334"/>
    </source>
</evidence>
<evidence type="ECO:0000256" key="1">
    <source>
        <dbReference type="SAM" id="MobiDB-lite"/>
    </source>
</evidence>
<reference evidence="2 3" key="1">
    <citation type="submission" date="2024-07" db="EMBL/GenBank/DDBJ databases">
        <title>Section-level genome sequencing and comparative genomics of Aspergillus sections Usti and Cavernicolus.</title>
        <authorList>
            <consortium name="Lawrence Berkeley National Laboratory"/>
            <person name="Nybo J.L."/>
            <person name="Vesth T.C."/>
            <person name="Theobald S."/>
            <person name="Frisvad J.C."/>
            <person name="Larsen T.O."/>
            <person name="Kjaerboelling I."/>
            <person name="Rothschild-Mancinelli K."/>
            <person name="Lyhne E.K."/>
            <person name="Kogle M.E."/>
            <person name="Barry K."/>
            <person name="Clum A."/>
            <person name="Na H."/>
            <person name="Ledsgaard L."/>
            <person name="Lin J."/>
            <person name="Lipzen A."/>
            <person name="Kuo A."/>
            <person name="Riley R."/>
            <person name="Mondo S."/>
            <person name="Labutti K."/>
            <person name="Haridas S."/>
            <person name="Pangalinan J."/>
            <person name="Salamov A.A."/>
            <person name="Simmons B.A."/>
            <person name="Magnuson J.K."/>
            <person name="Chen J."/>
            <person name="Drula E."/>
            <person name="Henrissat B."/>
            <person name="Wiebenga A."/>
            <person name="Lubbers R.J."/>
            <person name="Gomes A.C."/>
            <person name="Makela M.R."/>
            <person name="Stajich J."/>
            <person name="Grigoriev I.V."/>
            <person name="Mortensen U.H."/>
            <person name="De Vries R.P."/>
            <person name="Baker S.E."/>
            <person name="Andersen M.R."/>
        </authorList>
    </citation>
    <scope>NUCLEOTIDE SEQUENCE [LARGE SCALE GENOMIC DNA]</scope>
    <source>
        <strain evidence="2 3">CBS 588.65</strain>
    </source>
</reference>
<evidence type="ECO:0000313" key="2">
    <source>
        <dbReference type="EMBL" id="KAL2822422.1"/>
    </source>
</evidence>